<dbReference type="GO" id="GO:0005925">
    <property type="term" value="C:focal adhesion"/>
    <property type="evidence" value="ECO:0007669"/>
    <property type="project" value="UniProtKB-ARBA"/>
</dbReference>
<evidence type="ECO:0000256" key="10">
    <source>
        <dbReference type="ARBA" id="ARBA00040617"/>
    </source>
</evidence>
<evidence type="ECO:0000256" key="1">
    <source>
        <dbReference type="ARBA" id="ARBA00022527"/>
    </source>
</evidence>
<dbReference type="AlphaFoldDB" id="A0A5C6MTW9"/>
<evidence type="ECO:0000256" key="12">
    <source>
        <dbReference type="ARBA" id="ARBA00042349"/>
    </source>
</evidence>
<sequence length="429" mass="47369">MAPKKKPVPLNIAPIGEGQAISNTIDVASEANLEALQKKLGELDLDEQQRKRLEAFLTQKAQVGELKDEDFEPICELGAGNGGVVNKVRHKPSGLVMARKLIHLEIKPAIRNQIIRELQVLHECNSPYIVGFYGAFYSDGEISICMEHMDGGSLDQVLKEAGKMPEEILGKVSIAVLRGLAYLRDKHQIMHRDVKPSNILVNSRGEIKLCDFGVSGQLIDSMANSFVGTRSYMSARPHSPAKGPGLGKRQSNALSYFSPTVKHLPERLQGTHYSVQSDVWSMGLSLVELAIGRYPIPPPDAKELESIFGRAVMDGAEGETHTNVQRPRPPGRPVSGHGMDSRPAMAIFELLDYIVNEPPPKLPLGVFSNDFQEFVSKCLIKNPSERAVLKFLMNHTFIKRSEVEEVDFAGWLCKTMGLKQPSTPTRSTE</sequence>
<comment type="catalytic activity">
    <reaction evidence="13">
        <text>L-seryl-[protein] + ATP = O-phospho-L-seryl-[protein] + ADP + H(+)</text>
        <dbReference type="Rhea" id="RHEA:17989"/>
        <dbReference type="Rhea" id="RHEA-COMP:9863"/>
        <dbReference type="Rhea" id="RHEA-COMP:11604"/>
        <dbReference type="ChEBI" id="CHEBI:15378"/>
        <dbReference type="ChEBI" id="CHEBI:29999"/>
        <dbReference type="ChEBI" id="CHEBI:30616"/>
        <dbReference type="ChEBI" id="CHEBI:83421"/>
        <dbReference type="ChEBI" id="CHEBI:456216"/>
        <dbReference type="EC" id="2.7.12.2"/>
    </reaction>
</comment>
<dbReference type="InterPro" id="IPR017441">
    <property type="entry name" value="Protein_kinase_ATP_BS"/>
</dbReference>
<comment type="catalytic activity">
    <reaction evidence="15">
        <text>L-tyrosyl-[protein] + ATP = O-phospho-L-tyrosyl-[protein] + ADP + H(+)</text>
        <dbReference type="Rhea" id="RHEA:10596"/>
        <dbReference type="Rhea" id="RHEA-COMP:10136"/>
        <dbReference type="Rhea" id="RHEA-COMP:20101"/>
        <dbReference type="ChEBI" id="CHEBI:15378"/>
        <dbReference type="ChEBI" id="CHEBI:30616"/>
        <dbReference type="ChEBI" id="CHEBI:46858"/>
        <dbReference type="ChEBI" id="CHEBI:61978"/>
        <dbReference type="ChEBI" id="CHEBI:456216"/>
        <dbReference type="EC" id="2.7.12.2"/>
    </reaction>
</comment>
<comment type="caution">
    <text evidence="20">The sequence shown here is derived from an EMBL/GenBank/DDBJ whole genome shotgun (WGS) entry which is preliminary data.</text>
</comment>
<keyword evidence="1 17" id="KW-0723">Serine/threonine-protein kinase</keyword>
<keyword evidence="2" id="KW-0597">Phosphoprotein</keyword>
<dbReference type="GO" id="GO:0032872">
    <property type="term" value="P:regulation of stress-activated MAPK cascade"/>
    <property type="evidence" value="ECO:0007669"/>
    <property type="project" value="UniProtKB-ARBA"/>
</dbReference>
<keyword evidence="7" id="KW-0829">Tyrosine-protein kinase</keyword>
<feature type="region of interest" description="Disordered" evidence="18">
    <location>
        <begin position="318"/>
        <end position="338"/>
    </location>
</feature>
<dbReference type="InterPro" id="IPR050915">
    <property type="entry name" value="MAP_kinase_kinase"/>
</dbReference>
<keyword evidence="5 20" id="KW-0418">Kinase</keyword>
<dbReference type="InterPro" id="IPR000719">
    <property type="entry name" value="Prot_kinase_dom"/>
</dbReference>
<dbReference type="GO" id="GO:0005769">
    <property type="term" value="C:early endosome"/>
    <property type="evidence" value="ECO:0007669"/>
    <property type="project" value="UniProtKB-ARBA"/>
</dbReference>
<dbReference type="GO" id="GO:0004713">
    <property type="term" value="F:protein tyrosine kinase activity"/>
    <property type="evidence" value="ECO:0007669"/>
    <property type="project" value="UniProtKB-KW"/>
</dbReference>
<dbReference type="CDD" id="cd06615">
    <property type="entry name" value="PKc_MEK"/>
    <property type="match status" value="1"/>
</dbReference>
<evidence type="ECO:0000256" key="9">
    <source>
        <dbReference type="ARBA" id="ARBA00038999"/>
    </source>
</evidence>
<dbReference type="PROSITE" id="PS50011">
    <property type="entry name" value="PROTEIN_KINASE_DOM"/>
    <property type="match status" value="1"/>
</dbReference>
<dbReference type="GO" id="GO:0005770">
    <property type="term" value="C:late endosome"/>
    <property type="evidence" value="ECO:0007669"/>
    <property type="project" value="UniProtKB-ARBA"/>
</dbReference>
<evidence type="ECO:0000256" key="5">
    <source>
        <dbReference type="ARBA" id="ARBA00022777"/>
    </source>
</evidence>
<dbReference type="GO" id="GO:0005739">
    <property type="term" value="C:mitochondrion"/>
    <property type="evidence" value="ECO:0007669"/>
    <property type="project" value="UniProtKB-ARBA"/>
</dbReference>
<evidence type="ECO:0000256" key="11">
    <source>
        <dbReference type="ARBA" id="ARBA00042277"/>
    </source>
</evidence>
<keyword evidence="3" id="KW-0808">Transferase</keyword>
<evidence type="ECO:0000256" key="6">
    <source>
        <dbReference type="ARBA" id="ARBA00022840"/>
    </source>
</evidence>
<evidence type="ECO:0000256" key="17">
    <source>
        <dbReference type="RuleBase" id="RU000304"/>
    </source>
</evidence>
<feature type="binding site" evidence="16">
    <location>
        <position position="100"/>
    </location>
    <ligand>
        <name>ATP</name>
        <dbReference type="ChEBI" id="CHEBI:30616"/>
    </ligand>
</feature>
<accession>A0A5C6MTW9</accession>
<proteinExistence type="inferred from homology"/>
<comment type="catalytic activity">
    <reaction evidence="14">
        <text>L-threonyl-[protein] + ATP = O-phospho-L-threonyl-[protein] + ADP + H(+)</text>
        <dbReference type="Rhea" id="RHEA:46608"/>
        <dbReference type="Rhea" id="RHEA-COMP:11060"/>
        <dbReference type="Rhea" id="RHEA-COMP:11605"/>
        <dbReference type="ChEBI" id="CHEBI:15378"/>
        <dbReference type="ChEBI" id="CHEBI:30013"/>
        <dbReference type="ChEBI" id="CHEBI:30616"/>
        <dbReference type="ChEBI" id="CHEBI:61977"/>
        <dbReference type="ChEBI" id="CHEBI:456216"/>
        <dbReference type="EC" id="2.7.12.2"/>
    </reaction>
</comment>
<dbReference type="InterPro" id="IPR008271">
    <property type="entry name" value="Ser/Thr_kinase_AS"/>
</dbReference>
<evidence type="ECO:0000256" key="13">
    <source>
        <dbReference type="ARBA" id="ARBA00049014"/>
    </source>
</evidence>
<dbReference type="SMART" id="SM00220">
    <property type="entry name" value="S_TKc"/>
    <property type="match status" value="1"/>
</dbReference>
<evidence type="ECO:0000256" key="3">
    <source>
        <dbReference type="ARBA" id="ARBA00022679"/>
    </source>
</evidence>
<evidence type="ECO:0000256" key="8">
    <source>
        <dbReference type="ARBA" id="ARBA00038035"/>
    </source>
</evidence>
<keyword evidence="4 16" id="KW-0547">Nucleotide-binding</keyword>
<keyword evidence="21" id="KW-1185">Reference proteome</keyword>
<dbReference type="GO" id="GO:0005524">
    <property type="term" value="F:ATP binding"/>
    <property type="evidence" value="ECO:0007669"/>
    <property type="project" value="UniProtKB-UniRule"/>
</dbReference>
<dbReference type="Proteomes" id="UP000324091">
    <property type="component" value="Chromosome 7"/>
</dbReference>
<dbReference type="Gene3D" id="1.10.510.10">
    <property type="entry name" value="Transferase(Phosphotransferase) domain 1"/>
    <property type="match status" value="1"/>
</dbReference>
<evidence type="ECO:0000256" key="4">
    <source>
        <dbReference type="ARBA" id="ARBA00022741"/>
    </source>
</evidence>
<feature type="domain" description="Protein kinase" evidence="19">
    <location>
        <begin position="71"/>
        <end position="398"/>
    </location>
</feature>
<evidence type="ECO:0000259" key="19">
    <source>
        <dbReference type="PROSITE" id="PS50011"/>
    </source>
</evidence>
<dbReference type="EMBL" id="RHFK02000020">
    <property type="protein sequence ID" value="TWW57768.1"/>
    <property type="molecule type" value="Genomic_DNA"/>
</dbReference>
<dbReference type="PROSITE" id="PS00108">
    <property type="entry name" value="PROTEIN_KINASE_ST"/>
    <property type="match status" value="1"/>
</dbReference>
<evidence type="ECO:0000313" key="21">
    <source>
        <dbReference type="Proteomes" id="UP000324091"/>
    </source>
</evidence>
<keyword evidence="6 16" id="KW-0067">ATP-binding</keyword>
<dbReference type="InterPro" id="IPR011009">
    <property type="entry name" value="Kinase-like_dom_sf"/>
</dbReference>
<dbReference type="Pfam" id="PF00069">
    <property type="entry name" value="Pkinase"/>
    <property type="match status" value="2"/>
</dbReference>
<dbReference type="PANTHER" id="PTHR47448">
    <property type="entry name" value="DUAL SPECIFICITY MITOGEN-ACTIVATED PROTEIN KINASE KINASE DSOR1-LIKE PROTEIN"/>
    <property type="match status" value="1"/>
</dbReference>
<evidence type="ECO:0000256" key="14">
    <source>
        <dbReference type="ARBA" id="ARBA00049299"/>
    </source>
</evidence>
<dbReference type="SUPFAM" id="SSF56112">
    <property type="entry name" value="Protein kinase-like (PK-like)"/>
    <property type="match status" value="1"/>
</dbReference>
<comment type="similarity">
    <text evidence="8">Belongs to the protein kinase superfamily. STE Ser/Thr protein kinase family. MAP kinase kinase subfamily.</text>
</comment>
<evidence type="ECO:0000256" key="2">
    <source>
        <dbReference type="ARBA" id="ARBA00022553"/>
    </source>
</evidence>
<name>A0A5C6MTW9_9TELE</name>
<dbReference type="GO" id="GO:0004708">
    <property type="term" value="F:MAP kinase kinase activity"/>
    <property type="evidence" value="ECO:0007669"/>
    <property type="project" value="UniProtKB-EC"/>
</dbReference>
<dbReference type="GO" id="GO:2000641">
    <property type="term" value="P:regulation of early endosome to late endosome transport"/>
    <property type="evidence" value="ECO:0007669"/>
    <property type="project" value="UniProtKB-ARBA"/>
</dbReference>
<dbReference type="FunFam" id="3.30.200.20:FF:000100">
    <property type="entry name" value="Dual specificity mitogen-activated protein kinase kinase 1"/>
    <property type="match status" value="1"/>
</dbReference>
<dbReference type="GO" id="GO:0090170">
    <property type="term" value="P:regulation of Golgi inheritance"/>
    <property type="evidence" value="ECO:0007669"/>
    <property type="project" value="UniProtKB-ARBA"/>
</dbReference>
<organism evidence="20 21">
    <name type="scientific">Takifugu flavidus</name>
    <name type="common">sansaifugu</name>
    <dbReference type="NCBI Taxonomy" id="433684"/>
    <lineage>
        <taxon>Eukaryota</taxon>
        <taxon>Metazoa</taxon>
        <taxon>Chordata</taxon>
        <taxon>Craniata</taxon>
        <taxon>Vertebrata</taxon>
        <taxon>Euteleostomi</taxon>
        <taxon>Actinopterygii</taxon>
        <taxon>Neopterygii</taxon>
        <taxon>Teleostei</taxon>
        <taxon>Neoteleostei</taxon>
        <taxon>Acanthomorphata</taxon>
        <taxon>Eupercaria</taxon>
        <taxon>Tetraodontiformes</taxon>
        <taxon>Tetradontoidea</taxon>
        <taxon>Tetraodontidae</taxon>
        <taxon>Takifugu</taxon>
    </lineage>
</organism>
<dbReference type="Gene3D" id="3.30.200.20">
    <property type="entry name" value="Phosphorylase Kinase, domain 1"/>
    <property type="match status" value="1"/>
</dbReference>
<evidence type="ECO:0000256" key="15">
    <source>
        <dbReference type="ARBA" id="ARBA00051693"/>
    </source>
</evidence>
<protein>
    <recommendedName>
        <fullName evidence="10">Dual specificity mitogen-activated protein kinase kinase 2</fullName>
        <ecNumber evidence="9">2.7.12.2</ecNumber>
    </recommendedName>
    <alternativeName>
        <fullName evidence="12">ERK activator kinase 2</fullName>
    </alternativeName>
    <alternativeName>
        <fullName evidence="11">MAPK/ERK kinase 2</fullName>
    </alternativeName>
</protein>
<reference evidence="20 21" key="1">
    <citation type="submission" date="2019-04" db="EMBL/GenBank/DDBJ databases">
        <title>Chromosome genome assembly for Takifugu flavidus.</title>
        <authorList>
            <person name="Xiao S."/>
        </authorList>
    </citation>
    <scope>NUCLEOTIDE SEQUENCE [LARGE SCALE GENOMIC DNA]</scope>
    <source>
        <strain evidence="20">HTHZ2018</strain>
        <tissue evidence="20">Muscle</tissue>
    </source>
</reference>
<dbReference type="GO" id="GO:0004674">
    <property type="term" value="F:protein serine/threonine kinase activity"/>
    <property type="evidence" value="ECO:0007669"/>
    <property type="project" value="UniProtKB-KW"/>
</dbReference>
<evidence type="ECO:0000256" key="7">
    <source>
        <dbReference type="ARBA" id="ARBA00023137"/>
    </source>
</evidence>
<evidence type="ECO:0000256" key="16">
    <source>
        <dbReference type="PROSITE-ProRule" id="PRU10141"/>
    </source>
</evidence>
<evidence type="ECO:0000256" key="18">
    <source>
        <dbReference type="SAM" id="MobiDB-lite"/>
    </source>
</evidence>
<dbReference type="PANTHER" id="PTHR47448:SF3">
    <property type="entry name" value="MITOGEN-ACTIVATED PROTEIN KINASE KINASE 2"/>
    <property type="match status" value="1"/>
</dbReference>
<dbReference type="EC" id="2.7.12.2" evidence="9"/>
<gene>
    <name evidence="20" type="ORF">D4764_07G0004870</name>
</gene>
<evidence type="ECO:0000313" key="20">
    <source>
        <dbReference type="EMBL" id="TWW57768.1"/>
    </source>
</evidence>
<dbReference type="PROSITE" id="PS00107">
    <property type="entry name" value="PROTEIN_KINASE_ATP"/>
    <property type="match status" value="1"/>
</dbReference>